<dbReference type="InterPro" id="IPR038162">
    <property type="entry name" value="SoxY_sf"/>
</dbReference>
<keyword evidence="1" id="KW-0472">Membrane</keyword>
<evidence type="ECO:0000259" key="2">
    <source>
        <dbReference type="Pfam" id="PF13501"/>
    </source>
</evidence>
<keyword evidence="4" id="KW-1185">Reference proteome</keyword>
<dbReference type="Gene3D" id="2.60.40.2470">
    <property type="entry name" value="SoxY domain"/>
    <property type="match status" value="1"/>
</dbReference>
<dbReference type="RefSeq" id="WP_091356198.1">
    <property type="nucleotide sequence ID" value="NZ_AP025284.1"/>
</dbReference>
<evidence type="ECO:0000313" key="4">
    <source>
        <dbReference type="Proteomes" id="UP000198749"/>
    </source>
</evidence>
<dbReference type="Proteomes" id="UP000198749">
    <property type="component" value="Unassembled WGS sequence"/>
</dbReference>
<dbReference type="AlphaFoldDB" id="A0A1H9G118"/>
<name>A0A1H9G118_9GAMM</name>
<dbReference type="InterPro" id="IPR032711">
    <property type="entry name" value="SoxY"/>
</dbReference>
<dbReference type="Pfam" id="PF13501">
    <property type="entry name" value="SoxY"/>
    <property type="match status" value="1"/>
</dbReference>
<accession>A0A1H9G118</accession>
<dbReference type="NCBIfam" id="TIGR04488">
    <property type="entry name" value="SoxY_true_GGCGG"/>
    <property type="match status" value="1"/>
</dbReference>
<proteinExistence type="predicted"/>
<sequence>MLNRRAIVKAIINGGALVGVGALMPSLAMAWNKSAFAAQSQGFAVKLLLGGVPVASDQVSVKAPRIAADGAMVPVTVKTSLANVESISLFVEANLHPLVAQFIIPPDTEPSVSTRIRMRESSSITAVVKADGQLLSASQETKVTNGGCKDG</sequence>
<dbReference type="PIRSF" id="PIRSF010312">
    <property type="entry name" value="Sulphur_oxidation_SoxY"/>
    <property type="match status" value="1"/>
</dbReference>
<dbReference type="EMBL" id="FOGB01000003">
    <property type="protein sequence ID" value="SEQ43794.1"/>
    <property type="molecule type" value="Genomic_DNA"/>
</dbReference>
<reference evidence="4" key="1">
    <citation type="submission" date="2016-10" db="EMBL/GenBank/DDBJ databases">
        <authorList>
            <person name="Varghese N."/>
            <person name="Submissions S."/>
        </authorList>
    </citation>
    <scope>NUCLEOTIDE SEQUENCE [LARGE SCALE GENOMIC DNA]</scope>
    <source>
        <strain evidence="4">DSM 18887</strain>
    </source>
</reference>
<feature type="domain" description="Ig-like SoxY" evidence="2">
    <location>
        <begin position="49"/>
        <end position="148"/>
    </location>
</feature>
<protein>
    <submittedName>
        <fullName evidence="3">Thiosulfate-binding protein SoxY</fullName>
    </submittedName>
</protein>
<gene>
    <name evidence="3" type="ORF">SAMN03080615_01554</name>
</gene>
<organism evidence="3 4">
    <name type="scientific">Amphritea atlantica</name>
    <dbReference type="NCBI Taxonomy" id="355243"/>
    <lineage>
        <taxon>Bacteria</taxon>
        <taxon>Pseudomonadati</taxon>
        <taxon>Pseudomonadota</taxon>
        <taxon>Gammaproteobacteria</taxon>
        <taxon>Oceanospirillales</taxon>
        <taxon>Oceanospirillaceae</taxon>
        <taxon>Amphritea</taxon>
    </lineage>
</organism>
<evidence type="ECO:0000256" key="1">
    <source>
        <dbReference type="SAM" id="Phobius"/>
    </source>
</evidence>
<dbReference type="InterPro" id="IPR016568">
    <property type="entry name" value="Sulphur_oxidation_SoxY"/>
</dbReference>
<evidence type="ECO:0000313" key="3">
    <source>
        <dbReference type="EMBL" id="SEQ43794.1"/>
    </source>
</evidence>
<keyword evidence="1" id="KW-1133">Transmembrane helix</keyword>
<dbReference type="STRING" id="355243.SAMN03080615_01554"/>
<keyword evidence="1" id="KW-0812">Transmembrane</keyword>
<feature type="transmembrane region" description="Helical" evidence="1">
    <location>
        <begin position="12"/>
        <end position="31"/>
    </location>
</feature>
<dbReference type="OrthoDB" id="9798154at2"/>